<reference evidence="2 3" key="1">
    <citation type="submission" date="2024-05" db="EMBL/GenBank/DDBJ databases">
        <authorList>
            <person name="Duchaud E."/>
        </authorList>
    </citation>
    <scope>NUCLEOTIDE SEQUENCE [LARGE SCALE GENOMIC DNA]</scope>
    <source>
        <strain evidence="2">Ena-SAMPLE-TAB-13-05-2024-13:56:06:370-140308</strain>
    </source>
</reference>
<accession>A0ABP1F3I6</accession>
<dbReference type="InterPro" id="IPR015943">
    <property type="entry name" value="WD40/YVTN_repeat-like_dom_sf"/>
</dbReference>
<evidence type="ECO:0000313" key="2">
    <source>
        <dbReference type="EMBL" id="CAL2102860.1"/>
    </source>
</evidence>
<name>A0ABP1F3I6_9FLAO</name>
<gene>
    <name evidence="2" type="ORF">T190423A01A_20611</name>
</gene>
<proteinExistence type="predicted"/>
<dbReference type="EMBL" id="CAXJIO010000011">
    <property type="protein sequence ID" value="CAL2102860.1"/>
    <property type="molecule type" value="Genomic_DNA"/>
</dbReference>
<evidence type="ECO:0000313" key="3">
    <source>
        <dbReference type="Proteomes" id="UP001497527"/>
    </source>
</evidence>
<feature type="domain" description="Pyrrolo-quinoline quinone repeat" evidence="1">
    <location>
        <begin position="154"/>
        <end position="308"/>
    </location>
</feature>
<evidence type="ECO:0000259" key="1">
    <source>
        <dbReference type="Pfam" id="PF13360"/>
    </source>
</evidence>
<dbReference type="Gene3D" id="2.130.10.10">
    <property type="entry name" value="YVTN repeat-like/Quinoprotein amine dehydrogenase"/>
    <property type="match status" value="1"/>
</dbReference>
<dbReference type="Pfam" id="PF13360">
    <property type="entry name" value="PQQ_2"/>
    <property type="match status" value="1"/>
</dbReference>
<comment type="caution">
    <text evidence="2">The sequence shown here is derived from an EMBL/GenBank/DDBJ whole genome shotgun (WGS) entry which is preliminary data.</text>
</comment>
<sequence>MQRVFNLIFTVCFTIIVSAQTETIMLSKNTKGQILNTNTGIVLVKTSKKVVAINSSKKKNVLWENKDLKKVDFSSYTEIPFTPYVIFSKKPFISSKLLSNALGTKGVSKTLVNVLDGNVFFDSETQGFKAVNNTLILPEQKAVLVDGIKNKKYVLSLFDFQTGKLIWETNLSNRAFFKDLKGALLDQDITQLDQDKNIFWLKNNTLLKVASKTGEVLFHQKNTTSFNMNSQKDVIYVFTNKIKEEKLNEETAIQALSTKDLKALWKHTPKITGHISQSVFINDELITITSKGFNIINVAEGTKKWNRSETLPLIKKIVPVSSGYLVVQENFLTKVDTLGKKAWKRKVKITKSSNEIPIHILEDAQTAMYLTPSLSNRITIENGNKIWKKDVILNKAGFISRNLKLNHHYYHAWFDQAHDLFPVYNENNFYIFNPKAVKAPSSLQKFDFGRAIPHMEIREKGYFMTLNNQFYFFYRDGSIAYQKKLPYQAKGSFFSDTFYWVGRGIGTARSVIGFIPNQIDQTFKNVLVSTNLGFVTRASSSIYGTYQSYKNTLNDITQLNSLGLDSDLLSVFSRFNKGQKNDNFSIVVSTTKDKKSSIVQLEKDTGATTVLKEINFEFDQFIIDQIEKVIYFFDGKKVIIENFIKK</sequence>
<organism evidence="2 3">
    <name type="scientific">Tenacibaculum polynesiense</name>
    <dbReference type="NCBI Taxonomy" id="3137857"/>
    <lineage>
        <taxon>Bacteria</taxon>
        <taxon>Pseudomonadati</taxon>
        <taxon>Bacteroidota</taxon>
        <taxon>Flavobacteriia</taxon>
        <taxon>Flavobacteriales</taxon>
        <taxon>Flavobacteriaceae</taxon>
        <taxon>Tenacibaculum</taxon>
    </lineage>
</organism>
<keyword evidence="3" id="KW-1185">Reference proteome</keyword>
<protein>
    <submittedName>
        <fullName evidence="2">PQQ-binding-like beta-propeller repeat protein</fullName>
    </submittedName>
</protein>
<dbReference type="RefSeq" id="WP_348716622.1">
    <property type="nucleotide sequence ID" value="NZ_CAXJIO010000011.1"/>
</dbReference>
<dbReference type="Proteomes" id="UP001497527">
    <property type="component" value="Unassembled WGS sequence"/>
</dbReference>
<dbReference type="InterPro" id="IPR002372">
    <property type="entry name" value="PQQ_rpt_dom"/>
</dbReference>